<dbReference type="EMBL" id="JAHQCS010000064">
    <property type="protein sequence ID" value="MBU9711245.1"/>
    <property type="molecule type" value="Genomic_DNA"/>
</dbReference>
<dbReference type="Proteomes" id="UP000784880">
    <property type="component" value="Unassembled WGS sequence"/>
</dbReference>
<dbReference type="RefSeq" id="WP_217065128.1">
    <property type="nucleotide sequence ID" value="NZ_JAHQCS010000064.1"/>
</dbReference>
<reference evidence="1 2" key="1">
    <citation type="submission" date="2021-06" db="EMBL/GenBank/DDBJ databases">
        <title>Bacillus sp. RD4P76, an endophyte from a halophyte.</title>
        <authorList>
            <person name="Sun J.-Q."/>
        </authorList>
    </citation>
    <scope>NUCLEOTIDE SEQUENCE [LARGE SCALE GENOMIC DNA]</scope>
    <source>
        <strain evidence="1 2">CGMCC 1.15917</strain>
    </source>
</reference>
<comment type="caution">
    <text evidence="1">The sequence shown here is derived from an EMBL/GenBank/DDBJ whole genome shotgun (WGS) entry which is preliminary data.</text>
</comment>
<evidence type="ECO:0000313" key="1">
    <source>
        <dbReference type="EMBL" id="MBU9711245.1"/>
    </source>
</evidence>
<accession>A0ABS6JFL1</accession>
<protein>
    <submittedName>
        <fullName evidence="1">YlbE-like family protein</fullName>
    </submittedName>
</protein>
<sequence>MRPEVYQYIKQDRELHHFLRVNPKWYRKLSRDPSLLSQMEKDSKVFYGKTFPQRMDRIQNNMNMAMMMLEMMKNFNSK</sequence>
<keyword evidence="2" id="KW-1185">Reference proteome</keyword>
<gene>
    <name evidence="1" type="ORF">KS419_05835</name>
</gene>
<organism evidence="1 2">
    <name type="scientific">Evansella tamaricis</name>
    <dbReference type="NCBI Taxonomy" id="2069301"/>
    <lineage>
        <taxon>Bacteria</taxon>
        <taxon>Bacillati</taxon>
        <taxon>Bacillota</taxon>
        <taxon>Bacilli</taxon>
        <taxon>Bacillales</taxon>
        <taxon>Bacillaceae</taxon>
        <taxon>Evansella</taxon>
    </lineage>
</organism>
<evidence type="ECO:0000313" key="2">
    <source>
        <dbReference type="Proteomes" id="UP000784880"/>
    </source>
</evidence>
<dbReference type="InterPro" id="IPR025613">
    <property type="entry name" value="YlbE"/>
</dbReference>
<dbReference type="Pfam" id="PF14003">
    <property type="entry name" value="YlbE"/>
    <property type="match status" value="1"/>
</dbReference>
<proteinExistence type="predicted"/>
<name>A0ABS6JFL1_9BACI</name>